<dbReference type="SUPFAM" id="SSF54427">
    <property type="entry name" value="NTF2-like"/>
    <property type="match status" value="1"/>
</dbReference>
<dbReference type="EMBL" id="JAAGOA010000004">
    <property type="protein sequence ID" value="NED99937.1"/>
    <property type="molecule type" value="Genomic_DNA"/>
</dbReference>
<evidence type="ECO:0000313" key="1">
    <source>
        <dbReference type="EMBL" id="NED99937.1"/>
    </source>
</evidence>
<dbReference type="RefSeq" id="WP_163734804.1">
    <property type="nucleotide sequence ID" value="NZ_JAAGOA010000004.1"/>
</dbReference>
<name>A0A6L9S5Z8_9ACTN</name>
<dbReference type="InterPro" id="IPR009959">
    <property type="entry name" value="Cyclase_SnoaL-like"/>
</dbReference>
<keyword evidence="2" id="KW-1185">Reference proteome</keyword>
<comment type="caution">
    <text evidence="1">The sequence shown here is derived from an EMBL/GenBank/DDBJ whole genome shotgun (WGS) entry which is preliminary data.</text>
</comment>
<organism evidence="1 2">
    <name type="scientific">Phytoactinopolyspora halotolerans</name>
    <dbReference type="NCBI Taxonomy" id="1981512"/>
    <lineage>
        <taxon>Bacteria</taxon>
        <taxon>Bacillati</taxon>
        <taxon>Actinomycetota</taxon>
        <taxon>Actinomycetes</taxon>
        <taxon>Jiangellales</taxon>
        <taxon>Jiangellaceae</taxon>
        <taxon>Phytoactinopolyspora</taxon>
    </lineage>
</organism>
<dbReference type="Proteomes" id="UP000475214">
    <property type="component" value="Unassembled WGS sequence"/>
</dbReference>
<dbReference type="GO" id="GO:0030638">
    <property type="term" value="P:polyketide metabolic process"/>
    <property type="evidence" value="ECO:0007669"/>
    <property type="project" value="InterPro"/>
</dbReference>
<protein>
    <submittedName>
        <fullName evidence="1">Ester cyclase</fullName>
    </submittedName>
</protein>
<dbReference type="InterPro" id="IPR032710">
    <property type="entry name" value="NTF2-like_dom_sf"/>
</dbReference>
<accession>A0A6L9S5Z8</accession>
<dbReference type="PANTHER" id="PTHR38436:SF1">
    <property type="entry name" value="ESTER CYCLASE"/>
    <property type="match status" value="1"/>
</dbReference>
<reference evidence="1 2" key="1">
    <citation type="submission" date="2020-02" db="EMBL/GenBank/DDBJ databases">
        <authorList>
            <person name="Li X.-J."/>
            <person name="Han X.-M."/>
        </authorList>
    </citation>
    <scope>NUCLEOTIDE SEQUENCE [LARGE SCALE GENOMIC DNA]</scope>
    <source>
        <strain evidence="1 2">CCTCC AB 2017055</strain>
    </source>
</reference>
<dbReference type="PANTHER" id="PTHR38436">
    <property type="entry name" value="POLYKETIDE CYCLASE SNOAL-LIKE DOMAIN"/>
    <property type="match status" value="1"/>
</dbReference>
<sequence>MSDNKERVRRLWEQVWPNGDVAGLSELIHADGVNHAAPPGAPQGFEGAKQTMFWLRSAFSDERYEIHQLVEEGDTVVAFMTHHGRHTGEFMGIEPTGREFAYQHVHIHRLEDGKVIEHWLVRDDATFMQQIGVAGPGAATPAPR</sequence>
<evidence type="ECO:0000313" key="2">
    <source>
        <dbReference type="Proteomes" id="UP000475214"/>
    </source>
</evidence>
<dbReference type="Gene3D" id="3.10.450.50">
    <property type="match status" value="1"/>
</dbReference>
<dbReference type="Pfam" id="PF07366">
    <property type="entry name" value="SnoaL"/>
    <property type="match status" value="1"/>
</dbReference>
<proteinExistence type="predicted"/>
<gene>
    <name evidence="1" type="ORF">G1H10_07120</name>
</gene>
<dbReference type="AlphaFoldDB" id="A0A6L9S5Z8"/>